<feature type="DNA-binding region" description="H-T-H motif" evidence="2">
    <location>
        <begin position="56"/>
        <end position="75"/>
    </location>
</feature>
<name>A0A9X4M165_9ACTN</name>
<keyword evidence="6" id="KW-1185">Reference proteome</keyword>
<keyword evidence="1 2" id="KW-0238">DNA-binding</keyword>
<gene>
    <name evidence="5" type="ORF">NVS88_16310</name>
</gene>
<organism evidence="5 6">
    <name type="scientific">Speluncibacter jeojiensis</name>
    <dbReference type="NCBI Taxonomy" id="2710754"/>
    <lineage>
        <taxon>Bacteria</taxon>
        <taxon>Bacillati</taxon>
        <taxon>Actinomycetota</taxon>
        <taxon>Actinomycetes</taxon>
        <taxon>Mycobacteriales</taxon>
        <taxon>Speluncibacteraceae</taxon>
        <taxon>Speluncibacter</taxon>
    </lineage>
</organism>
<dbReference type="PROSITE" id="PS50977">
    <property type="entry name" value="HTH_TETR_2"/>
    <property type="match status" value="1"/>
</dbReference>
<dbReference type="GO" id="GO:0003700">
    <property type="term" value="F:DNA-binding transcription factor activity"/>
    <property type="evidence" value="ECO:0007669"/>
    <property type="project" value="TreeGrafter"/>
</dbReference>
<feature type="domain" description="HTH tetR-type" evidence="4">
    <location>
        <begin position="34"/>
        <end position="93"/>
    </location>
</feature>
<dbReference type="GO" id="GO:0000976">
    <property type="term" value="F:transcription cis-regulatory region binding"/>
    <property type="evidence" value="ECO:0007669"/>
    <property type="project" value="TreeGrafter"/>
</dbReference>
<accession>A0A9X4M165</accession>
<dbReference type="InterPro" id="IPR009057">
    <property type="entry name" value="Homeodomain-like_sf"/>
</dbReference>
<dbReference type="InterPro" id="IPR036271">
    <property type="entry name" value="Tet_transcr_reg_TetR-rel_C_sf"/>
</dbReference>
<evidence type="ECO:0000259" key="4">
    <source>
        <dbReference type="PROSITE" id="PS50977"/>
    </source>
</evidence>
<dbReference type="Gene3D" id="1.10.357.10">
    <property type="entry name" value="Tetracycline Repressor, domain 2"/>
    <property type="match status" value="1"/>
</dbReference>
<proteinExistence type="predicted"/>
<evidence type="ECO:0000256" key="3">
    <source>
        <dbReference type="SAM" id="MobiDB-lite"/>
    </source>
</evidence>
<evidence type="ECO:0000256" key="1">
    <source>
        <dbReference type="ARBA" id="ARBA00023125"/>
    </source>
</evidence>
<feature type="compositionally biased region" description="Basic and acidic residues" evidence="3">
    <location>
        <begin position="20"/>
        <end position="32"/>
    </location>
</feature>
<dbReference type="PANTHER" id="PTHR30055:SF160">
    <property type="entry name" value="TRANSCRIPTIONAL REGULATORY PROTEIN (PROBABLY ASNC-FAMILY)-RELATED"/>
    <property type="match status" value="1"/>
</dbReference>
<sequence>MSEQAQTAARPAGAPSDTRATPDGRATRWDEHKAQRREQILDAAIASIDESGTDVGVQQIAERAGVPRSVVYRIFKDRGDLDEQLRARILDRLLTHIAPALHPEGTVGEAISRAVSTYLSWIVESPRLHQFLGIGSPSRRTTGSRAVTGTKTAIGVQLTTLLESVLTRAGRDPAPAEPLAFGLIGLVDVSVNRWLTHPTIGSEELAAFLEVSLWQVLDANLRRLGVAIDPATPISELS</sequence>
<evidence type="ECO:0000256" key="2">
    <source>
        <dbReference type="PROSITE-ProRule" id="PRU00335"/>
    </source>
</evidence>
<comment type="caution">
    <text evidence="5">The sequence shown here is derived from an EMBL/GenBank/DDBJ whole genome shotgun (WGS) entry which is preliminary data.</text>
</comment>
<dbReference type="SUPFAM" id="SSF46689">
    <property type="entry name" value="Homeodomain-like"/>
    <property type="match status" value="1"/>
</dbReference>
<protein>
    <submittedName>
        <fullName evidence="5">TetR/AcrR family transcriptional regulator</fullName>
    </submittedName>
</protein>
<reference evidence="5" key="1">
    <citation type="submission" date="2022-08" db="EMBL/GenBank/DDBJ databases">
        <title>Genome analysis of Corynebacteriales strain.</title>
        <authorList>
            <person name="Lee S.D."/>
        </authorList>
    </citation>
    <scope>NUCLEOTIDE SEQUENCE</scope>
    <source>
        <strain evidence="5">D3-21</strain>
    </source>
</reference>
<dbReference type="EMBL" id="JANRHA010000011">
    <property type="protein sequence ID" value="MDG3016123.1"/>
    <property type="molecule type" value="Genomic_DNA"/>
</dbReference>
<evidence type="ECO:0000313" key="6">
    <source>
        <dbReference type="Proteomes" id="UP001152755"/>
    </source>
</evidence>
<dbReference type="InterPro" id="IPR001647">
    <property type="entry name" value="HTH_TetR"/>
</dbReference>
<dbReference type="InterPro" id="IPR050109">
    <property type="entry name" value="HTH-type_TetR-like_transc_reg"/>
</dbReference>
<evidence type="ECO:0000313" key="5">
    <source>
        <dbReference type="EMBL" id="MDG3016123.1"/>
    </source>
</evidence>
<dbReference type="SUPFAM" id="SSF48498">
    <property type="entry name" value="Tetracyclin repressor-like, C-terminal domain"/>
    <property type="match status" value="1"/>
</dbReference>
<dbReference type="Pfam" id="PF00440">
    <property type="entry name" value="TetR_N"/>
    <property type="match status" value="1"/>
</dbReference>
<dbReference type="AlphaFoldDB" id="A0A9X4M165"/>
<dbReference type="Proteomes" id="UP001152755">
    <property type="component" value="Unassembled WGS sequence"/>
</dbReference>
<dbReference type="PANTHER" id="PTHR30055">
    <property type="entry name" value="HTH-TYPE TRANSCRIPTIONAL REGULATOR RUTR"/>
    <property type="match status" value="1"/>
</dbReference>
<dbReference type="RefSeq" id="WP_332520395.1">
    <property type="nucleotide sequence ID" value="NZ_JANRHA010000011.1"/>
</dbReference>
<feature type="region of interest" description="Disordered" evidence="3">
    <location>
        <begin position="1"/>
        <end position="32"/>
    </location>
</feature>